<feature type="chain" id="PRO_5039273672" evidence="1">
    <location>
        <begin position="21"/>
        <end position="142"/>
    </location>
</feature>
<organism evidence="2 3">
    <name type="scientific">Lentilactobacillus sunkii DSM 19904</name>
    <dbReference type="NCBI Taxonomy" id="1423808"/>
    <lineage>
        <taxon>Bacteria</taxon>
        <taxon>Bacillati</taxon>
        <taxon>Bacillota</taxon>
        <taxon>Bacilli</taxon>
        <taxon>Lactobacillales</taxon>
        <taxon>Lactobacillaceae</taxon>
        <taxon>Lentilactobacillus</taxon>
    </lineage>
</organism>
<protein>
    <submittedName>
        <fullName evidence="2">Uncharacterized protein</fullName>
    </submittedName>
</protein>
<proteinExistence type="predicted"/>
<comment type="caution">
    <text evidence="2">The sequence shown here is derived from an EMBL/GenBank/DDBJ whole genome shotgun (WGS) entry which is preliminary data.</text>
</comment>
<accession>A0A0R1L076</accession>
<evidence type="ECO:0000256" key="1">
    <source>
        <dbReference type="SAM" id="SignalP"/>
    </source>
</evidence>
<dbReference type="AlphaFoldDB" id="A0A0R1L076"/>
<evidence type="ECO:0000313" key="2">
    <source>
        <dbReference type="EMBL" id="KRK89263.1"/>
    </source>
</evidence>
<keyword evidence="3" id="KW-1185">Reference proteome</keyword>
<gene>
    <name evidence="2" type="ORF">FD17_GL001751</name>
</gene>
<dbReference type="OrthoDB" id="2316511at2"/>
<evidence type="ECO:0000313" key="3">
    <source>
        <dbReference type="Proteomes" id="UP000051581"/>
    </source>
</evidence>
<dbReference type="PATRIC" id="fig|1423808.3.peg.1772"/>
<dbReference type="Proteomes" id="UP000051581">
    <property type="component" value="Unassembled WGS sequence"/>
</dbReference>
<sequence length="142" mass="15665">MIKKSIMLAVAALSFGGFFAVSQAPATNAAAGANMPGAMTYHKTKMTAKIGSNYKKFQLTNHAKNSSFKNIKTISWKKAGLKKGSKVTIDLYATQGTQYNWYRISKYTTKKTAKKAKVQKYWVYGQALVLPKSTSNIVSFAY</sequence>
<dbReference type="EMBL" id="AZEA01000003">
    <property type="protein sequence ID" value="KRK89263.1"/>
    <property type="molecule type" value="Genomic_DNA"/>
</dbReference>
<name>A0A0R1L076_9LACO</name>
<feature type="signal peptide" evidence="1">
    <location>
        <begin position="1"/>
        <end position="20"/>
    </location>
</feature>
<reference evidence="2 3" key="1">
    <citation type="journal article" date="2015" name="Genome Announc.">
        <title>Expanding the biotechnology potential of lactobacilli through comparative genomics of 213 strains and associated genera.</title>
        <authorList>
            <person name="Sun Z."/>
            <person name="Harris H.M."/>
            <person name="McCann A."/>
            <person name="Guo C."/>
            <person name="Argimon S."/>
            <person name="Zhang W."/>
            <person name="Yang X."/>
            <person name="Jeffery I.B."/>
            <person name="Cooney J.C."/>
            <person name="Kagawa T.F."/>
            <person name="Liu W."/>
            <person name="Song Y."/>
            <person name="Salvetti E."/>
            <person name="Wrobel A."/>
            <person name="Rasinkangas P."/>
            <person name="Parkhill J."/>
            <person name="Rea M.C."/>
            <person name="O'Sullivan O."/>
            <person name="Ritari J."/>
            <person name="Douillard F.P."/>
            <person name="Paul Ross R."/>
            <person name="Yang R."/>
            <person name="Briner A.E."/>
            <person name="Felis G.E."/>
            <person name="de Vos W.M."/>
            <person name="Barrangou R."/>
            <person name="Klaenhammer T.R."/>
            <person name="Caufield P.W."/>
            <person name="Cui Y."/>
            <person name="Zhang H."/>
            <person name="O'Toole P.W."/>
        </authorList>
    </citation>
    <scope>NUCLEOTIDE SEQUENCE [LARGE SCALE GENOMIC DNA]</scope>
    <source>
        <strain evidence="2 3">DSM 19904</strain>
    </source>
</reference>
<keyword evidence="1" id="KW-0732">Signal</keyword>
<dbReference type="RefSeq" id="WP_057823946.1">
    <property type="nucleotide sequence ID" value="NZ_AZEA01000003.1"/>
</dbReference>